<evidence type="ECO:0000313" key="1">
    <source>
        <dbReference type="EMBL" id="KAF9456340.1"/>
    </source>
</evidence>
<gene>
    <name evidence="1" type="ORF">BDZ94DRAFT_1177933</name>
</gene>
<dbReference type="OrthoDB" id="3259884at2759"/>
<feature type="non-terminal residue" evidence="1">
    <location>
        <position position="1"/>
    </location>
</feature>
<proteinExistence type="predicted"/>
<keyword evidence="2" id="KW-1185">Reference proteome</keyword>
<comment type="caution">
    <text evidence="1">The sequence shown here is derived from an EMBL/GenBank/DDBJ whole genome shotgun (WGS) entry which is preliminary data.</text>
</comment>
<dbReference type="Proteomes" id="UP000807353">
    <property type="component" value="Unassembled WGS sequence"/>
</dbReference>
<protein>
    <submittedName>
        <fullName evidence="1">Uncharacterized protein</fullName>
    </submittedName>
</protein>
<dbReference type="EMBL" id="MU150434">
    <property type="protein sequence ID" value="KAF9456340.1"/>
    <property type="molecule type" value="Genomic_DNA"/>
</dbReference>
<reference evidence="1" key="1">
    <citation type="submission" date="2020-11" db="EMBL/GenBank/DDBJ databases">
        <authorList>
            <consortium name="DOE Joint Genome Institute"/>
            <person name="Ahrendt S."/>
            <person name="Riley R."/>
            <person name="Andreopoulos W."/>
            <person name="Labutti K."/>
            <person name="Pangilinan J."/>
            <person name="Ruiz-Duenas F.J."/>
            <person name="Barrasa J.M."/>
            <person name="Sanchez-Garcia M."/>
            <person name="Camarero S."/>
            <person name="Miyauchi S."/>
            <person name="Serrano A."/>
            <person name="Linde D."/>
            <person name="Babiker R."/>
            <person name="Drula E."/>
            <person name="Ayuso-Fernandez I."/>
            <person name="Pacheco R."/>
            <person name="Padilla G."/>
            <person name="Ferreira P."/>
            <person name="Barriuso J."/>
            <person name="Kellner H."/>
            <person name="Castanera R."/>
            <person name="Alfaro M."/>
            <person name="Ramirez L."/>
            <person name="Pisabarro A.G."/>
            <person name="Kuo A."/>
            <person name="Tritt A."/>
            <person name="Lipzen A."/>
            <person name="He G."/>
            <person name="Yan M."/>
            <person name="Ng V."/>
            <person name="Cullen D."/>
            <person name="Martin F."/>
            <person name="Rosso M.-N."/>
            <person name="Henrissat B."/>
            <person name="Hibbett D."/>
            <person name="Martinez A.T."/>
            <person name="Grigoriev I.V."/>
        </authorList>
    </citation>
    <scope>NUCLEOTIDE SEQUENCE</scope>
    <source>
        <strain evidence="1">CBS 247.69</strain>
    </source>
</reference>
<name>A0A9P6CBS0_9AGAR</name>
<sequence>NLAHISQILNSFTHFAGLPGAPNTTSASMSKKASMNTPPMNTPTKLSRFLQYVEKDLRMQGLVFLEDRFCDKGYGPDILHLVDNTELQAMGLADGDVIRLKQNTPLWWNGPNAKRKQSDTPLLPMQDYPSTPPNKKMAFEKRFNNNTGGGRYYSPRMTPGQLPPGQDFVWHYYCKGHHQMVPLPDGWVPVHKDGEHQSDEEF</sequence>
<organism evidence="1 2">
    <name type="scientific">Collybia nuda</name>
    <dbReference type="NCBI Taxonomy" id="64659"/>
    <lineage>
        <taxon>Eukaryota</taxon>
        <taxon>Fungi</taxon>
        <taxon>Dikarya</taxon>
        <taxon>Basidiomycota</taxon>
        <taxon>Agaricomycotina</taxon>
        <taxon>Agaricomycetes</taxon>
        <taxon>Agaricomycetidae</taxon>
        <taxon>Agaricales</taxon>
        <taxon>Tricholomatineae</taxon>
        <taxon>Clitocybaceae</taxon>
        <taxon>Collybia</taxon>
    </lineage>
</organism>
<evidence type="ECO:0000313" key="2">
    <source>
        <dbReference type="Proteomes" id="UP000807353"/>
    </source>
</evidence>
<dbReference type="AlphaFoldDB" id="A0A9P6CBS0"/>
<accession>A0A9P6CBS0</accession>